<reference evidence="1 2" key="1">
    <citation type="submission" date="2016-02" db="EMBL/GenBank/DDBJ databases">
        <title>Discovery of a natural microsporidian pathogen with a broad tissue tropism in Caenorhabditis elegans.</title>
        <authorList>
            <person name="Luallen R.J."/>
            <person name="Reinke A.W."/>
            <person name="Tong L."/>
            <person name="Botts M.R."/>
            <person name="Felix M.-A."/>
            <person name="Troemel E.R."/>
        </authorList>
    </citation>
    <scope>NUCLEOTIDE SEQUENCE [LARGE SCALE GENOMIC DNA]</scope>
    <source>
        <strain evidence="1 2">JUm2807</strain>
    </source>
</reference>
<sequence>MLARVEIETPDGLSLLRYQNPKLHLSASTPTFSLVEKKDGLAYKAFYLLQDDQYLAKHVLKELIRDLSVSSDSLILKKHAIVYAYIDNYLTTRNPIFSIPRKRNIPEPFQIQGLSKKKVYVEVADQIFQRTLQGRTTVTSYGQITTRPTGDVGSMSLKIDSRSLCGMKHIQFNPSVCTQREGITTLVTCPSKDMSVMAYTFSCNEADLPVVKVTLIDSKTIEVLLCFDEGHVPDSFKTSLSFDFDPGFLSVECKTGKYEYVPNTKTLLWNVSPSANTSLVIHCTEPHRSSLLFRYRYLFAKTAISSVLVKSLSSEADENWIKYTTLVTGLIKVVE</sequence>
<comment type="caution">
    <text evidence="1">The sequence shown here is derived from an EMBL/GenBank/DDBJ whole genome shotgun (WGS) entry which is preliminary data.</text>
</comment>
<keyword evidence="2" id="KW-1185">Reference proteome</keyword>
<dbReference type="RefSeq" id="XP_067545394.1">
    <property type="nucleotide sequence ID" value="XM_067687686.1"/>
</dbReference>
<evidence type="ECO:0000313" key="2">
    <source>
        <dbReference type="Proteomes" id="UP000185944"/>
    </source>
</evidence>
<accession>A0A177EIJ8</accession>
<gene>
    <name evidence="1" type="ORF">NEDG_00268</name>
</gene>
<name>A0A177EIJ8_9MICR</name>
<evidence type="ECO:0000313" key="1">
    <source>
        <dbReference type="EMBL" id="OAG31793.1"/>
    </source>
</evidence>
<dbReference type="EMBL" id="LTDL01000014">
    <property type="protein sequence ID" value="OAG31793.1"/>
    <property type="molecule type" value="Genomic_DNA"/>
</dbReference>
<dbReference type="OrthoDB" id="2192096at2759"/>
<proteinExistence type="predicted"/>
<dbReference type="GeneID" id="93646618"/>
<organism evidence="1 2">
    <name type="scientific">Nematocida displodere</name>
    <dbReference type="NCBI Taxonomy" id="1805483"/>
    <lineage>
        <taxon>Eukaryota</taxon>
        <taxon>Fungi</taxon>
        <taxon>Fungi incertae sedis</taxon>
        <taxon>Microsporidia</taxon>
        <taxon>Nematocida</taxon>
    </lineage>
</organism>
<protein>
    <recommendedName>
        <fullName evidence="3">MHD domain-containing protein</fullName>
    </recommendedName>
</protein>
<evidence type="ECO:0008006" key="3">
    <source>
        <dbReference type="Google" id="ProtNLM"/>
    </source>
</evidence>
<dbReference type="AlphaFoldDB" id="A0A177EIJ8"/>
<dbReference type="Proteomes" id="UP000185944">
    <property type="component" value="Unassembled WGS sequence"/>
</dbReference>
<dbReference type="VEuPathDB" id="MicrosporidiaDB:NEDG_00268"/>